<evidence type="ECO:0000313" key="2">
    <source>
        <dbReference type="EMBL" id="QBR92589.1"/>
    </source>
</evidence>
<dbReference type="OrthoDB" id="3829242at2"/>
<feature type="domain" description="DUF2470" evidence="1">
    <location>
        <begin position="115"/>
        <end position="184"/>
    </location>
</feature>
<dbReference type="Gene3D" id="3.20.180.10">
    <property type="entry name" value="PNP-oxidase-like"/>
    <property type="match status" value="1"/>
</dbReference>
<organism evidence="2 3">
    <name type="scientific">Nocardioides euryhalodurans</name>
    <dbReference type="NCBI Taxonomy" id="2518370"/>
    <lineage>
        <taxon>Bacteria</taxon>
        <taxon>Bacillati</taxon>
        <taxon>Actinomycetota</taxon>
        <taxon>Actinomycetes</taxon>
        <taxon>Propionibacteriales</taxon>
        <taxon>Nocardioidaceae</taxon>
        <taxon>Nocardioides</taxon>
    </lineage>
</organism>
<reference evidence="2 3" key="1">
    <citation type="submission" date="2019-03" db="EMBL/GenBank/DDBJ databases">
        <title>Three New Species of Nocardioides, Nocardioides euryhalodurans sp. nov., Nocardioides seonyuensis sp. nov. and Nocardioides eburneoflavus sp. nov., Iolated from Soil.</title>
        <authorList>
            <person name="Roh S.G."/>
            <person name="Lee C."/>
            <person name="Kim M.-K."/>
            <person name="Kim S.B."/>
        </authorList>
    </citation>
    <scope>NUCLEOTIDE SEQUENCE [LARGE SCALE GENOMIC DNA]</scope>
    <source>
        <strain evidence="2 3">MMS17-SY117</strain>
    </source>
</reference>
<dbReference type="SUPFAM" id="SSF50475">
    <property type="entry name" value="FMN-binding split barrel"/>
    <property type="match status" value="1"/>
</dbReference>
<dbReference type="EMBL" id="CP038267">
    <property type="protein sequence ID" value="QBR92589.1"/>
    <property type="molecule type" value="Genomic_DNA"/>
</dbReference>
<dbReference type="RefSeq" id="WP_135077149.1">
    <property type="nucleotide sequence ID" value="NZ_CP038267.1"/>
</dbReference>
<dbReference type="InterPro" id="IPR019595">
    <property type="entry name" value="DUF2470"/>
</dbReference>
<protein>
    <submittedName>
        <fullName evidence="2">DUF2470 domain-containing protein</fullName>
    </submittedName>
</protein>
<proteinExistence type="predicted"/>
<dbReference type="KEGG" id="noy:EXE57_10105"/>
<sequence>MTTVATLTAGRCPRAVTVVRIEPQPDGHPLLHLGATSPVHRLLAACPVATLAVPGPDPYRALALTGPVLPRRTRDGSRTHRMSLVSARLIGPEVLPIPLTAFIDAAPDPLHRHAAATLQHLETAHAAELLSCLRAHGHRDTRAVVPRGLDRYGLEVAAITDDGVCRLRLPFPGGPVDDLGQVAAGLRLLLTCRCRGEGG</sequence>
<evidence type="ECO:0000259" key="1">
    <source>
        <dbReference type="Pfam" id="PF10615"/>
    </source>
</evidence>
<dbReference type="AlphaFoldDB" id="A0A4P7GL77"/>
<gene>
    <name evidence="2" type="ORF">EXE57_10105</name>
</gene>
<dbReference type="InterPro" id="IPR037119">
    <property type="entry name" value="Haem_oxidase_HugZ-like_sf"/>
</dbReference>
<accession>A0A4P7GL77</accession>
<dbReference type="Proteomes" id="UP000294894">
    <property type="component" value="Chromosome"/>
</dbReference>
<name>A0A4P7GL77_9ACTN</name>
<evidence type="ECO:0000313" key="3">
    <source>
        <dbReference type="Proteomes" id="UP000294894"/>
    </source>
</evidence>
<dbReference type="Pfam" id="PF10615">
    <property type="entry name" value="DUF2470"/>
    <property type="match status" value="1"/>
</dbReference>
<keyword evidence="3" id="KW-1185">Reference proteome</keyword>